<dbReference type="EMBL" id="JBHLUE010000019">
    <property type="protein sequence ID" value="MFC0566866.1"/>
    <property type="molecule type" value="Genomic_DNA"/>
</dbReference>
<gene>
    <name evidence="2" type="ORF">ACFFHU_22345</name>
</gene>
<keyword evidence="1" id="KW-0812">Transmembrane</keyword>
<comment type="caution">
    <text evidence="2">The sequence shown here is derived from an EMBL/GenBank/DDBJ whole genome shotgun (WGS) entry which is preliminary data.</text>
</comment>
<evidence type="ECO:0000313" key="2">
    <source>
        <dbReference type="EMBL" id="MFC0566866.1"/>
    </source>
</evidence>
<evidence type="ECO:0000256" key="1">
    <source>
        <dbReference type="SAM" id="Phobius"/>
    </source>
</evidence>
<keyword evidence="3" id="KW-1185">Reference proteome</keyword>
<sequence>MTAPGVGRIGCAYLILWLLLFASAIFAGDGVMLWLTDVLSGVPVPLVTVLGWLPFGLLILCLLADAMDLTAPSMRQPWLGLVAVLGLLVAVEVPTVFRQHPGEAYEAAAGTPAGQALILGAASALFSVLLFTLGFLTVRWLRARLRGEPIPFRDGSWGAQPESRRRFGVGASVTAVLGLVISLVVG</sequence>
<feature type="transmembrane region" description="Helical" evidence="1">
    <location>
        <begin position="46"/>
        <end position="66"/>
    </location>
</feature>
<dbReference type="RefSeq" id="WP_377341912.1">
    <property type="nucleotide sequence ID" value="NZ_JBHLUE010000019.1"/>
</dbReference>
<keyword evidence="1" id="KW-0472">Membrane</keyword>
<protein>
    <submittedName>
        <fullName evidence="2">Uncharacterized protein</fullName>
    </submittedName>
</protein>
<proteinExistence type="predicted"/>
<reference evidence="2 3" key="1">
    <citation type="submission" date="2024-09" db="EMBL/GenBank/DDBJ databases">
        <authorList>
            <person name="Sun Q."/>
            <person name="Mori K."/>
        </authorList>
    </citation>
    <scope>NUCLEOTIDE SEQUENCE [LARGE SCALE GENOMIC DNA]</scope>
    <source>
        <strain evidence="2 3">TBRC 2205</strain>
    </source>
</reference>
<feature type="transmembrane region" description="Helical" evidence="1">
    <location>
        <begin position="78"/>
        <end position="97"/>
    </location>
</feature>
<keyword evidence="1" id="KW-1133">Transmembrane helix</keyword>
<accession>A0ABV6P1G1</accession>
<name>A0ABV6P1G1_9ACTN</name>
<feature type="transmembrane region" description="Helical" evidence="1">
    <location>
        <begin position="117"/>
        <end position="138"/>
    </location>
</feature>
<organism evidence="2 3">
    <name type="scientific">Plantactinospora siamensis</name>
    <dbReference type="NCBI Taxonomy" id="555372"/>
    <lineage>
        <taxon>Bacteria</taxon>
        <taxon>Bacillati</taxon>
        <taxon>Actinomycetota</taxon>
        <taxon>Actinomycetes</taxon>
        <taxon>Micromonosporales</taxon>
        <taxon>Micromonosporaceae</taxon>
        <taxon>Plantactinospora</taxon>
    </lineage>
</organism>
<dbReference type="Proteomes" id="UP001589894">
    <property type="component" value="Unassembled WGS sequence"/>
</dbReference>
<feature type="transmembrane region" description="Helical" evidence="1">
    <location>
        <begin position="12"/>
        <end position="34"/>
    </location>
</feature>
<feature type="transmembrane region" description="Helical" evidence="1">
    <location>
        <begin position="167"/>
        <end position="185"/>
    </location>
</feature>
<evidence type="ECO:0000313" key="3">
    <source>
        <dbReference type="Proteomes" id="UP001589894"/>
    </source>
</evidence>